<organism evidence="4 5">
    <name type="scientific">Caerostris extrusa</name>
    <name type="common">Bark spider</name>
    <name type="synonym">Caerostris bankana</name>
    <dbReference type="NCBI Taxonomy" id="172846"/>
    <lineage>
        <taxon>Eukaryota</taxon>
        <taxon>Metazoa</taxon>
        <taxon>Ecdysozoa</taxon>
        <taxon>Arthropoda</taxon>
        <taxon>Chelicerata</taxon>
        <taxon>Arachnida</taxon>
        <taxon>Araneae</taxon>
        <taxon>Araneomorphae</taxon>
        <taxon>Entelegynae</taxon>
        <taxon>Araneoidea</taxon>
        <taxon>Araneidae</taxon>
        <taxon>Caerostris</taxon>
    </lineage>
</organism>
<comment type="caution">
    <text evidence="4">The sequence shown here is derived from an EMBL/GenBank/DDBJ whole genome shotgun (WGS) entry which is preliminary data.</text>
</comment>
<gene>
    <name evidence="4" type="ORF">CEXT_722651</name>
</gene>
<evidence type="ECO:0000256" key="3">
    <source>
        <dbReference type="ARBA" id="ARBA00022737"/>
    </source>
</evidence>
<keyword evidence="5" id="KW-1185">Reference proteome</keyword>
<name>A0AAV4VFX7_CAEEX</name>
<dbReference type="InterPro" id="IPR050328">
    <property type="entry name" value="Dev_Immune_Receptor"/>
</dbReference>
<protein>
    <submittedName>
        <fullName evidence="4">Uncharacterized protein</fullName>
    </submittedName>
</protein>
<dbReference type="GO" id="GO:0005615">
    <property type="term" value="C:extracellular space"/>
    <property type="evidence" value="ECO:0007669"/>
    <property type="project" value="TreeGrafter"/>
</dbReference>
<dbReference type="PANTHER" id="PTHR24373">
    <property type="entry name" value="SLIT RELATED LEUCINE-RICH REPEAT NEURONAL PROTEIN"/>
    <property type="match status" value="1"/>
</dbReference>
<evidence type="ECO:0000313" key="4">
    <source>
        <dbReference type="EMBL" id="GIY69190.1"/>
    </source>
</evidence>
<evidence type="ECO:0000256" key="1">
    <source>
        <dbReference type="ARBA" id="ARBA00022614"/>
    </source>
</evidence>
<proteinExistence type="predicted"/>
<dbReference type="Proteomes" id="UP001054945">
    <property type="component" value="Unassembled WGS sequence"/>
</dbReference>
<dbReference type="AlphaFoldDB" id="A0AAV4VFX7"/>
<reference evidence="4 5" key="1">
    <citation type="submission" date="2021-06" db="EMBL/GenBank/DDBJ databases">
        <title>Caerostris extrusa draft genome.</title>
        <authorList>
            <person name="Kono N."/>
            <person name="Arakawa K."/>
        </authorList>
    </citation>
    <scope>NUCLEOTIDE SEQUENCE [LARGE SCALE GENOMIC DNA]</scope>
</reference>
<dbReference type="SUPFAM" id="SSF52058">
    <property type="entry name" value="L domain-like"/>
    <property type="match status" value="1"/>
</dbReference>
<dbReference type="PROSITE" id="PS51450">
    <property type="entry name" value="LRR"/>
    <property type="match status" value="2"/>
</dbReference>
<accession>A0AAV4VFX7</accession>
<dbReference type="SMART" id="SM00369">
    <property type="entry name" value="LRR_TYP"/>
    <property type="match status" value="5"/>
</dbReference>
<dbReference type="InterPro" id="IPR001611">
    <property type="entry name" value="Leu-rich_rpt"/>
</dbReference>
<dbReference type="InterPro" id="IPR032675">
    <property type="entry name" value="LRR_dom_sf"/>
</dbReference>
<dbReference type="PANTHER" id="PTHR24373:SF387">
    <property type="entry name" value="LEUCINE-RICH REPEATS AND IMMUNOGLOBULIN-LIKE DOMAINS PROTEIN SMA-10"/>
    <property type="match status" value="1"/>
</dbReference>
<evidence type="ECO:0000313" key="5">
    <source>
        <dbReference type="Proteomes" id="UP001054945"/>
    </source>
</evidence>
<dbReference type="Gene3D" id="3.80.10.10">
    <property type="entry name" value="Ribonuclease Inhibitor"/>
    <property type="match status" value="2"/>
</dbReference>
<dbReference type="EMBL" id="BPLR01014502">
    <property type="protein sequence ID" value="GIY69190.1"/>
    <property type="molecule type" value="Genomic_DNA"/>
</dbReference>
<dbReference type="Pfam" id="PF13855">
    <property type="entry name" value="LRR_8"/>
    <property type="match status" value="2"/>
</dbReference>
<keyword evidence="3" id="KW-0677">Repeat</keyword>
<sequence length="291" mass="32908">MLAALDLSFNLIEKVANQSINFGYNIELYFNNNKITEFRDNLLFVQRVHLDQNLITTLGSTLHYSKVTQFSMANNLISHLGPEDFQNVQGLQELDLQGNLITQVERLTFVSIRKDLSYLNLSRNKIKCLQGCLQNLTMLTTLNLSCNRIEVFKPGDFYNMSGLITLYLDSNRIATLGSELRPLTSLQYLLIGNNQIRTITTNQIPAKLKQLHLAGISLHTTVPGILKKKDTPTTQLKTETLAMIAERYPSEEWFHVYKSRSQKSEACCAGFFSTVAKGSIAVGKFARKFDD</sequence>
<keyword evidence="1" id="KW-0433">Leucine-rich repeat</keyword>
<dbReference type="InterPro" id="IPR003591">
    <property type="entry name" value="Leu-rich_rpt_typical-subtyp"/>
</dbReference>
<evidence type="ECO:0000256" key="2">
    <source>
        <dbReference type="ARBA" id="ARBA00022729"/>
    </source>
</evidence>
<dbReference type="GO" id="GO:0031012">
    <property type="term" value="C:extracellular matrix"/>
    <property type="evidence" value="ECO:0007669"/>
    <property type="project" value="TreeGrafter"/>
</dbReference>
<keyword evidence="2" id="KW-0732">Signal</keyword>